<organism evidence="2 3">
    <name type="scientific">Actinophytocola xanthii</name>
    <dbReference type="NCBI Taxonomy" id="1912961"/>
    <lineage>
        <taxon>Bacteria</taxon>
        <taxon>Bacillati</taxon>
        <taxon>Actinomycetota</taxon>
        <taxon>Actinomycetes</taxon>
        <taxon>Pseudonocardiales</taxon>
        <taxon>Pseudonocardiaceae</taxon>
    </lineage>
</organism>
<dbReference type="EMBL" id="MSIE01000110">
    <property type="protein sequence ID" value="OLF07056.1"/>
    <property type="molecule type" value="Genomic_DNA"/>
</dbReference>
<dbReference type="InterPro" id="IPR010852">
    <property type="entry name" value="ABATE"/>
</dbReference>
<gene>
    <name evidence="2" type="ORF">BU204_35870</name>
</gene>
<name>A0A1Q8BY65_9PSEU</name>
<reference evidence="2 3" key="1">
    <citation type="submission" date="2016-12" db="EMBL/GenBank/DDBJ databases">
        <title>The draft genome sequence of Actinophytocola sp. 11-183.</title>
        <authorList>
            <person name="Wang W."/>
            <person name="Yuan L."/>
        </authorList>
    </citation>
    <scope>NUCLEOTIDE SEQUENCE [LARGE SCALE GENOMIC DNA]</scope>
    <source>
        <strain evidence="2 3">11-183</strain>
    </source>
</reference>
<evidence type="ECO:0000259" key="1">
    <source>
        <dbReference type="Pfam" id="PF11706"/>
    </source>
</evidence>
<dbReference type="Pfam" id="PF07336">
    <property type="entry name" value="ABATE"/>
    <property type="match status" value="1"/>
</dbReference>
<evidence type="ECO:0000313" key="3">
    <source>
        <dbReference type="Proteomes" id="UP000185596"/>
    </source>
</evidence>
<dbReference type="Gene3D" id="1.10.3300.10">
    <property type="entry name" value="Jann2411-like domain"/>
    <property type="match status" value="1"/>
</dbReference>
<dbReference type="InterPro" id="IPR023286">
    <property type="entry name" value="ABATE_dom_sf"/>
</dbReference>
<dbReference type="RefSeq" id="WP_075130253.1">
    <property type="nucleotide sequence ID" value="NZ_MSIE01000110.1"/>
</dbReference>
<dbReference type="AlphaFoldDB" id="A0A1Q8BY65"/>
<dbReference type="InterPro" id="IPR021005">
    <property type="entry name" value="Znf_CGNR"/>
</dbReference>
<dbReference type="OrthoDB" id="123307at2"/>
<dbReference type="STRING" id="1912961.BU204_35870"/>
<comment type="caution">
    <text evidence="2">The sequence shown here is derived from an EMBL/GenBank/DDBJ whole genome shotgun (WGS) entry which is preliminary data.</text>
</comment>
<protein>
    <recommendedName>
        <fullName evidence="1">Zinc finger CGNR domain-containing protein</fullName>
    </recommendedName>
</protein>
<feature type="domain" description="Zinc finger CGNR" evidence="1">
    <location>
        <begin position="124"/>
        <end position="167"/>
    </location>
</feature>
<sequence>MVPLQVIEDFLNTVDERTFTRHGRSHVPGERLTSPQALADWLAAHELRSEDTPLRRTDVEGAVALRTALRKALVADAEALRDYPLRLVPDTSGGLRIAATSGRPWLDAIVETVATSVARGDWTRVKLCAAPDCRWAFYDVSRNGRGRWCTMEICGNRHKTRSYRERRHDDRRPASQPTV</sequence>
<proteinExistence type="predicted"/>
<dbReference type="Proteomes" id="UP000185596">
    <property type="component" value="Unassembled WGS sequence"/>
</dbReference>
<evidence type="ECO:0000313" key="2">
    <source>
        <dbReference type="EMBL" id="OLF07056.1"/>
    </source>
</evidence>
<dbReference type="PANTHER" id="PTHR35525">
    <property type="entry name" value="BLL6575 PROTEIN"/>
    <property type="match status" value="1"/>
</dbReference>
<dbReference type="Pfam" id="PF11706">
    <property type="entry name" value="zf-CGNR"/>
    <property type="match status" value="1"/>
</dbReference>
<dbReference type="PANTHER" id="PTHR35525:SF3">
    <property type="entry name" value="BLL6575 PROTEIN"/>
    <property type="match status" value="1"/>
</dbReference>
<accession>A0A1Q8BY65</accession>
<keyword evidence="3" id="KW-1185">Reference proteome</keyword>
<dbReference type="SUPFAM" id="SSF160904">
    <property type="entry name" value="Jann2411-like"/>
    <property type="match status" value="1"/>
</dbReference>